<dbReference type="Proteomes" id="UP000037505">
    <property type="component" value="Unassembled WGS sequence"/>
</dbReference>
<dbReference type="Gene3D" id="3.30.1370.110">
    <property type="match status" value="1"/>
</dbReference>
<feature type="region of interest" description="Disordered" evidence="6">
    <location>
        <begin position="435"/>
        <end position="553"/>
    </location>
</feature>
<dbReference type="InterPro" id="IPR000571">
    <property type="entry name" value="Znf_CCCH"/>
</dbReference>
<dbReference type="FunFam" id="3.30.1370.110:FF:000002">
    <property type="entry name" value="CCCH zinc finger and SMR domain protein"/>
    <property type="match status" value="1"/>
</dbReference>
<evidence type="ECO:0000259" key="7">
    <source>
        <dbReference type="PROSITE" id="PS50103"/>
    </source>
</evidence>
<dbReference type="InterPro" id="IPR013899">
    <property type="entry name" value="DUF1771"/>
</dbReference>
<reference evidence="9 10" key="1">
    <citation type="submission" date="2014-06" db="EMBL/GenBank/DDBJ databases">
        <title>The Genome of the Aflatoxigenic Filamentous Fungus Aspergillus nomius.</title>
        <authorList>
            <person name="Moore M.G."/>
            <person name="Shannon B.M."/>
            <person name="Brian M.M."/>
        </authorList>
    </citation>
    <scope>NUCLEOTIDE SEQUENCE [LARGE SCALE GENOMIC DNA]</scope>
    <source>
        <strain evidence="9 10">NRRL 13137</strain>
    </source>
</reference>
<gene>
    <name evidence="9" type="ORF">ANOM_001012</name>
</gene>
<dbReference type="GeneID" id="26802816"/>
<evidence type="ECO:0000313" key="10">
    <source>
        <dbReference type="Proteomes" id="UP000037505"/>
    </source>
</evidence>
<dbReference type="GO" id="GO:0005634">
    <property type="term" value="C:nucleus"/>
    <property type="evidence" value="ECO:0007669"/>
    <property type="project" value="TreeGrafter"/>
</dbReference>
<accession>A0A0L1JF14</accession>
<evidence type="ECO:0000256" key="3">
    <source>
        <dbReference type="ARBA" id="ARBA00022771"/>
    </source>
</evidence>
<organism evidence="9 10">
    <name type="scientific">Aspergillus nomiae NRRL (strain ATCC 15546 / NRRL 13137 / CBS 260.88 / M93)</name>
    <dbReference type="NCBI Taxonomy" id="1509407"/>
    <lineage>
        <taxon>Eukaryota</taxon>
        <taxon>Fungi</taxon>
        <taxon>Dikarya</taxon>
        <taxon>Ascomycota</taxon>
        <taxon>Pezizomycotina</taxon>
        <taxon>Eurotiomycetes</taxon>
        <taxon>Eurotiomycetidae</taxon>
        <taxon>Eurotiales</taxon>
        <taxon>Aspergillaceae</taxon>
        <taxon>Aspergillus</taxon>
        <taxon>Aspergillus subgen. Circumdati</taxon>
    </lineage>
</organism>
<feature type="non-terminal residue" evidence="9">
    <location>
        <position position="1"/>
    </location>
</feature>
<feature type="zinc finger region" description="C3H1-type" evidence="5">
    <location>
        <begin position="311"/>
        <end position="338"/>
    </location>
</feature>
<name>A0A0L1JF14_ASPN3</name>
<dbReference type="InterPro" id="IPR045124">
    <property type="entry name" value="Su(sable)-like"/>
</dbReference>
<dbReference type="SUPFAM" id="SSF90229">
    <property type="entry name" value="CCCH zinc finger"/>
    <property type="match status" value="1"/>
</dbReference>
<keyword evidence="3 5" id="KW-0863">Zinc-finger</keyword>
<evidence type="ECO:0000256" key="5">
    <source>
        <dbReference type="PROSITE-ProRule" id="PRU00723"/>
    </source>
</evidence>
<dbReference type="RefSeq" id="XP_015411337.1">
    <property type="nucleotide sequence ID" value="XM_015546270.1"/>
</dbReference>
<evidence type="ECO:0000256" key="2">
    <source>
        <dbReference type="ARBA" id="ARBA00022737"/>
    </source>
</evidence>
<dbReference type="SMART" id="SM01162">
    <property type="entry name" value="DUF1771"/>
    <property type="match status" value="1"/>
</dbReference>
<evidence type="ECO:0000313" key="9">
    <source>
        <dbReference type="EMBL" id="KNG90414.1"/>
    </source>
</evidence>
<dbReference type="Pfam" id="PF01713">
    <property type="entry name" value="Smr"/>
    <property type="match status" value="1"/>
</dbReference>
<evidence type="ECO:0000256" key="4">
    <source>
        <dbReference type="ARBA" id="ARBA00022833"/>
    </source>
</evidence>
<feature type="zinc finger region" description="C3H1-type" evidence="5">
    <location>
        <begin position="341"/>
        <end position="363"/>
    </location>
</feature>
<dbReference type="PROSITE" id="PS50828">
    <property type="entry name" value="SMR"/>
    <property type="match status" value="1"/>
</dbReference>
<comment type="caution">
    <text evidence="9">The sequence shown here is derived from an EMBL/GenBank/DDBJ whole genome shotgun (WGS) entry which is preliminary data.</text>
</comment>
<evidence type="ECO:0000256" key="1">
    <source>
        <dbReference type="ARBA" id="ARBA00022723"/>
    </source>
</evidence>
<feature type="compositionally biased region" description="Polar residues" evidence="6">
    <location>
        <begin position="115"/>
        <end position="138"/>
    </location>
</feature>
<keyword evidence="10" id="KW-1185">Reference proteome</keyword>
<proteinExistence type="predicted"/>
<dbReference type="SMART" id="SM00356">
    <property type="entry name" value="ZnF_C3H1"/>
    <property type="match status" value="2"/>
</dbReference>
<dbReference type="GO" id="GO:0045892">
    <property type="term" value="P:negative regulation of DNA-templated transcription"/>
    <property type="evidence" value="ECO:0007669"/>
    <property type="project" value="InterPro"/>
</dbReference>
<dbReference type="PROSITE" id="PS50103">
    <property type="entry name" value="ZF_C3H1"/>
    <property type="match status" value="2"/>
</dbReference>
<dbReference type="Pfam" id="PF14608">
    <property type="entry name" value="zf-CCCH_2"/>
    <property type="match status" value="2"/>
</dbReference>
<dbReference type="PANTHER" id="PTHR13119">
    <property type="entry name" value="ZINC FINGER CCCH DOMAIN-CONTAINING PROTEI"/>
    <property type="match status" value="1"/>
</dbReference>
<dbReference type="InterPro" id="IPR002625">
    <property type="entry name" value="Smr_dom"/>
</dbReference>
<feature type="compositionally biased region" description="Polar residues" evidence="6">
    <location>
        <begin position="148"/>
        <end position="159"/>
    </location>
</feature>
<feature type="domain" description="Smr" evidence="8">
    <location>
        <begin position="645"/>
        <end position="728"/>
    </location>
</feature>
<feature type="compositionally biased region" description="Polar residues" evidence="6">
    <location>
        <begin position="435"/>
        <end position="445"/>
    </location>
</feature>
<keyword evidence="4 5" id="KW-0862">Zinc</keyword>
<feature type="domain" description="C3H1-type" evidence="7">
    <location>
        <begin position="311"/>
        <end position="338"/>
    </location>
</feature>
<dbReference type="SMART" id="SM00463">
    <property type="entry name" value="SMR"/>
    <property type="match status" value="1"/>
</dbReference>
<dbReference type="Gene3D" id="4.10.1000.10">
    <property type="entry name" value="Zinc finger, CCCH-type"/>
    <property type="match status" value="1"/>
</dbReference>
<dbReference type="SUPFAM" id="SSF160443">
    <property type="entry name" value="SMR domain-like"/>
    <property type="match status" value="1"/>
</dbReference>
<dbReference type="InterPro" id="IPR036063">
    <property type="entry name" value="Smr_dom_sf"/>
</dbReference>
<keyword evidence="2" id="KW-0677">Repeat</keyword>
<dbReference type="GO" id="GO:0003723">
    <property type="term" value="F:RNA binding"/>
    <property type="evidence" value="ECO:0007669"/>
    <property type="project" value="InterPro"/>
</dbReference>
<protein>
    <submittedName>
        <fullName evidence="9">CCCH zinc finger and SMR domain protein</fullName>
    </submittedName>
</protein>
<dbReference type="EMBL" id="JNOM01000014">
    <property type="protein sequence ID" value="KNG90414.1"/>
    <property type="molecule type" value="Genomic_DNA"/>
</dbReference>
<sequence>LSYPSFPSAPFTPRISALLSTPLSCMTSPPLSMISEELLEDCLQSLQGQDFDEEEQAEKAEDFLREKTSLSGSSLENAVLDVLWRHRNRSLPGSSPPPPRHTVIRRSSPAPWQMGRSSTPLSPHSNLGTSPGSTSWLPNSRGGFSRPALSSTVSPFTSPRPSPRLALAQPIPHSPNLNAYEFSDQTQVSDFYGDFGSDSNVDWLVADDANSTTSSVGTLSAIGGLSATAAEFVPDMSPHDILRTVLGDKRTNDEIEAALEANSYDLGATIASLSQGHDGDGFVHHSDDTRVVVGKSMAMEQAKPGSSPGQIRSPVVCKYWLSTGQCLRADCRFSHDLTNHLCKYWVMGNCLAGDGCPFSHDPSALVANLSVTDGSHQGSTGPQFHVDSASEAFPPLQSTLGVGDQWAGQYIGKYPSHLSGLMGPKGVSQSMQLVTGKRNGSSTHGSRPHSRPGSRHQNRELNPAAPSVDDPDAFPTLAAVSAKNKKHHGKRGAHNREANSNKDSVPTSLADVVRMSPSPAVGKGKTTSRNKEGAKGRENSAAAQSIPPPQNIPWLETGSRANQQYIKYRTEAIRHGTVRNKFLQSAAQAWNRNDARAAKALSLRGQAENEAMRKCHREAARQLYEERNKHIVNAGLDDSLEELYVDLHGLHPEEAIEYLEKILLKHANEGRRVVYAITGTGHHSKNGKDKIGKAVKAWLNEWKYLFREFSVPGERGGYVGGILGIDPTSYDRSLAKSLEDSADAKAGAGGNTPVLTMGKIQLLKREDLEVKH</sequence>
<dbReference type="STRING" id="1509407.A0A0L1JF14"/>
<feature type="compositionally biased region" description="Basic residues" evidence="6">
    <location>
        <begin position="483"/>
        <end position="493"/>
    </location>
</feature>
<feature type="domain" description="C3H1-type" evidence="7">
    <location>
        <begin position="341"/>
        <end position="363"/>
    </location>
</feature>
<evidence type="ECO:0000256" key="6">
    <source>
        <dbReference type="SAM" id="MobiDB-lite"/>
    </source>
</evidence>
<dbReference type="InterPro" id="IPR036855">
    <property type="entry name" value="Znf_CCCH_sf"/>
</dbReference>
<feature type="compositionally biased region" description="Basic residues" evidence="6">
    <location>
        <begin position="446"/>
        <end position="456"/>
    </location>
</feature>
<feature type="compositionally biased region" description="Basic and acidic residues" evidence="6">
    <location>
        <begin position="529"/>
        <end position="538"/>
    </location>
</feature>
<keyword evidence="1 5" id="KW-0479">Metal-binding</keyword>
<dbReference type="Pfam" id="PF08590">
    <property type="entry name" value="DUF1771"/>
    <property type="match status" value="1"/>
</dbReference>
<feature type="region of interest" description="Disordered" evidence="6">
    <location>
        <begin position="89"/>
        <end position="162"/>
    </location>
</feature>
<dbReference type="GO" id="GO:0008270">
    <property type="term" value="F:zinc ion binding"/>
    <property type="evidence" value="ECO:0007669"/>
    <property type="project" value="UniProtKB-KW"/>
</dbReference>
<evidence type="ECO:0000259" key="8">
    <source>
        <dbReference type="PROSITE" id="PS50828"/>
    </source>
</evidence>
<dbReference type="OrthoDB" id="3247158at2759"/>
<dbReference type="AlphaFoldDB" id="A0A0L1JF14"/>
<dbReference type="PANTHER" id="PTHR13119:SF12">
    <property type="entry name" value="PROTEIN SUPPRESSOR OF SABLE"/>
    <property type="match status" value="1"/>
</dbReference>